<comment type="catalytic activity">
    <reaction evidence="1">
        <text>Endohydrolysis of (1-&gt;3)- or (1-&gt;4)-linkages in beta-D-glucans when the glucose residue whose reducing group is involved in the linkage to be hydrolyzed is itself substituted at C-3.</text>
        <dbReference type="EC" id="3.2.1.6"/>
    </reaction>
</comment>
<keyword evidence="4" id="KW-0378">Hydrolase</keyword>
<dbReference type="PANTHER" id="PTHR10963:SF24">
    <property type="entry name" value="GLYCOSIDASE C21B10.07-RELATED"/>
    <property type="match status" value="1"/>
</dbReference>
<dbReference type="Proteomes" id="UP000223968">
    <property type="component" value="Unassembled WGS sequence"/>
</dbReference>
<feature type="signal peptide" evidence="7">
    <location>
        <begin position="1"/>
        <end position="18"/>
    </location>
</feature>
<proteinExistence type="inferred from homology"/>
<dbReference type="InterPro" id="IPR050546">
    <property type="entry name" value="Glycosyl_Hydrlase_16"/>
</dbReference>
<sequence>MRATKLFLLAAMAKFSAGAYVLEDDYQPSNFFDDFEFFDGADPSNAYVTYVDQSKAEEAGMASNDDDFVYLGVDHKNVATGSGRESVRLETKKTYKHGLIVADISHMPGGICGTWPAFWATGASWPEDGEFDIIEGVNRQKENAMALHTSAGCTVENNGLSSGKLVTTDCDVFSPNQPTNQGCLAEAPSSFSYGPEFNAIGGGVYATEWTSEAISIWFFPRFKIPSDIKDGNPNPSSWGKPAAHFTGCDLDKYYKEQKIIFNTAFCGGWASGTWNSDKICTAKASTCEEYVQNNPEAFKEAYWSINYMKVFQDKPGQSPKPSPAPPSTTTTSTSTSSSRQAPPPSTENPPTTTQAPPTTAPYQPPPPPPASEPSAPSPPNDPPAPPSAPAPTAPAPAPTTSSSSTSFSYDPSNLPTCTPPPKPSCVTFTTKTTFVTTITRNPKQAIVPLPQPTPTEYPTNNKYGAGWRRRT</sequence>
<organism evidence="9 10">
    <name type="scientific">Helicocarpus griseus UAMH5409</name>
    <dbReference type="NCBI Taxonomy" id="1447875"/>
    <lineage>
        <taxon>Eukaryota</taxon>
        <taxon>Fungi</taxon>
        <taxon>Dikarya</taxon>
        <taxon>Ascomycota</taxon>
        <taxon>Pezizomycotina</taxon>
        <taxon>Eurotiomycetes</taxon>
        <taxon>Eurotiomycetidae</taxon>
        <taxon>Onygenales</taxon>
        <taxon>Ajellomycetaceae</taxon>
        <taxon>Helicocarpus</taxon>
    </lineage>
</organism>
<dbReference type="PROSITE" id="PS51762">
    <property type="entry name" value="GH16_2"/>
    <property type="match status" value="1"/>
</dbReference>
<gene>
    <name evidence="9" type="ORF">AJ79_02008</name>
</gene>
<feature type="compositionally biased region" description="Low complexity" evidence="6">
    <location>
        <begin position="398"/>
        <end position="412"/>
    </location>
</feature>
<evidence type="ECO:0000313" key="9">
    <source>
        <dbReference type="EMBL" id="PGH16028.1"/>
    </source>
</evidence>
<evidence type="ECO:0000256" key="6">
    <source>
        <dbReference type="SAM" id="MobiDB-lite"/>
    </source>
</evidence>
<dbReference type="EC" id="3.2.1.6" evidence="3"/>
<dbReference type="FunFam" id="2.60.120.200:FF:000114">
    <property type="entry name" value="Probable endo-1,3(4)-beta-glucanase NFIA_089530"/>
    <property type="match status" value="1"/>
</dbReference>
<dbReference type="Pfam" id="PF26113">
    <property type="entry name" value="GH16_XgeA"/>
    <property type="match status" value="1"/>
</dbReference>
<dbReference type="Gene3D" id="2.60.120.200">
    <property type="match status" value="1"/>
</dbReference>
<dbReference type="GO" id="GO:0009251">
    <property type="term" value="P:glucan catabolic process"/>
    <property type="evidence" value="ECO:0007669"/>
    <property type="project" value="TreeGrafter"/>
</dbReference>
<dbReference type="GO" id="GO:0052861">
    <property type="term" value="F:endo-1,3(4)-beta-glucanase activity"/>
    <property type="evidence" value="ECO:0007669"/>
    <property type="project" value="UniProtKB-EC"/>
</dbReference>
<evidence type="ECO:0000256" key="7">
    <source>
        <dbReference type="SAM" id="SignalP"/>
    </source>
</evidence>
<evidence type="ECO:0000259" key="8">
    <source>
        <dbReference type="PROSITE" id="PS51762"/>
    </source>
</evidence>
<keyword evidence="10" id="KW-1185">Reference proteome</keyword>
<dbReference type="InterPro" id="IPR000757">
    <property type="entry name" value="Beta-glucanase-like"/>
</dbReference>
<feature type="domain" description="GH16" evidence="8">
    <location>
        <begin position="22"/>
        <end position="290"/>
    </location>
</feature>
<name>A0A2B7Y557_9EURO</name>
<evidence type="ECO:0000313" key="10">
    <source>
        <dbReference type="Proteomes" id="UP000223968"/>
    </source>
</evidence>
<feature type="region of interest" description="Disordered" evidence="6">
    <location>
        <begin position="313"/>
        <end position="425"/>
    </location>
</feature>
<feature type="chain" id="PRO_5013287544" description="endo-1,3(4)-beta-glucanase" evidence="7">
    <location>
        <begin position="19"/>
        <end position="471"/>
    </location>
</feature>
<dbReference type="SUPFAM" id="SSF49899">
    <property type="entry name" value="Concanavalin A-like lectins/glucanases"/>
    <property type="match status" value="1"/>
</dbReference>
<feature type="compositionally biased region" description="Low complexity" evidence="6">
    <location>
        <begin position="348"/>
        <end position="357"/>
    </location>
</feature>
<dbReference type="EMBL" id="PDNB01000020">
    <property type="protein sequence ID" value="PGH16028.1"/>
    <property type="molecule type" value="Genomic_DNA"/>
</dbReference>
<feature type="compositionally biased region" description="Low complexity" evidence="6">
    <location>
        <begin position="327"/>
        <end position="340"/>
    </location>
</feature>
<keyword evidence="7" id="KW-0732">Signal</keyword>
<accession>A0A2B7Y557</accession>
<dbReference type="AlphaFoldDB" id="A0A2B7Y557"/>
<protein>
    <recommendedName>
        <fullName evidence="3">endo-1,3(4)-beta-glucanase</fullName>
        <ecNumber evidence="3">3.2.1.6</ecNumber>
    </recommendedName>
</protein>
<dbReference type="PANTHER" id="PTHR10963">
    <property type="entry name" value="GLYCOSYL HYDROLASE-RELATED"/>
    <property type="match status" value="1"/>
</dbReference>
<dbReference type="InterPro" id="IPR013320">
    <property type="entry name" value="ConA-like_dom_sf"/>
</dbReference>
<reference evidence="9 10" key="1">
    <citation type="submission" date="2017-10" db="EMBL/GenBank/DDBJ databases">
        <title>Comparative genomics in systemic dimorphic fungi from Ajellomycetaceae.</title>
        <authorList>
            <person name="Munoz J.F."/>
            <person name="Mcewen J.G."/>
            <person name="Clay O.K."/>
            <person name="Cuomo C.A."/>
        </authorList>
    </citation>
    <scope>NUCLEOTIDE SEQUENCE [LARGE SCALE GENOMIC DNA]</scope>
    <source>
        <strain evidence="9 10">UAMH5409</strain>
    </source>
</reference>
<comment type="similarity">
    <text evidence="2">Belongs to the glycosyl hydrolase 16 family.</text>
</comment>
<feature type="compositionally biased region" description="Pro residues" evidence="6">
    <location>
        <begin position="358"/>
        <end position="397"/>
    </location>
</feature>
<evidence type="ECO:0000256" key="5">
    <source>
        <dbReference type="ARBA" id="ARBA00023295"/>
    </source>
</evidence>
<evidence type="ECO:0000256" key="3">
    <source>
        <dbReference type="ARBA" id="ARBA00012599"/>
    </source>
</evidence>
<feature type="region of interest" description="Disordered" evidence="6">
    <location>
        <begin position="443"/>
        <end position="471"/>
    </location>
</feature>
<dbReference type="OrthoDB" id="192832at2759"/>
<evidence type="ECO:0000256" key="2">
    <source>
        <dbReference type="ARBA" id="ARBA00006865"/>
    </source>
</evidence>
<keyword evidence="5" id="KW-0326">Glycosidase</keyword>
<comment type="caution">
    <text evidence="9">The sequence shown here is derived from an EMBL/GenBank/DDBJ whole genome shotgun (WGS) entry which is preliminary data.</text>
</comment>
<dbReference type="CDD" id="cd02181">
    <property type="entry name" value="GH16_fungal_Lam16A_glucanase"/>
    <property type="match status" value="1"/>
</dbReference>
<dbReference type="STRING" id="1447875.A0A2B7Y557"/>
<evidence type="ECO:0000256" key="1">
    <source>
        <dbReference type="ARBA" id="ARBA00000124"/>
    </source>
</evidence>
<evidence type="ECO:0000256" key="4">
    <source>
        <dbReference type="ARBA" id="ARBA00022801"/>
    </source>
</evidence>